<organism evidence="4 5">
    <name type="scientific">Fragilariopsis cylindrus CCMP1102</name>
    <dbReference type="NCBI Taxonomy" id="635003"/>
    <lineage>
        <taxon>Eukaryota</taxon>
        <taxon>Sar</taxon>
        <taxon>Stramenopiles</taxon>
        <taxon>Ochrophyta</taxon>
        <taxon>Bacillariophyta</taxon>
        <taxon>Bacillariophyceae</taxon>
        <taxon>Bacillariophycidae</taxon>
        <taxon>Bacillariales</taxon>
        <taxon>Bacillariaceae</taxon>
        <taxon>Fragilariopsis</taxon>
    </lineage>
</organism>
<feature type="transmembrane region" description="Helical" evidence="3">
    <location>
        <begin position="259"/>
        <end position="280"/>
    </location>
</feature>
<evidence type="ECO:0000313" key="4">
    <source>
        <dbReference type="EMBL" id="OEU17403.1"/>
    </source>
</evidence>
<dbReference type="OrthoDB" id="53958at2759"/>
<evidence type="ECO:0000313" key="5">
    <source>
        <dbReference type="Proteomes" id="UP000095751"/>
    </source>
</evidence>
<proteinExistence type="predicted"/>
<dbReference type="Proteomes" id="UP000095751">
    <property type="component" value="Unassembled WGS sequence"/>
</dbReference>
<evidence type="ECO:0000256" key="2">
    <source>
        <dbReference type="SAM" id="MobiDB-lite"/>
    </source>
</evidence>
<feature type="region of interest" description="Disordered" evidence="2">
    <location>
        <begin position="638"/>
        <end position="668"/>
    </location>
</feature>
<evidence type="ECO:0000256" key="3">
    <source>
        <dbReference type="SAM" id="Phobius"/>
    </source>
</evidence>
<feature type="region of interest" description="Disordered" evidence="2">
    <location>
        <begin position="1105"/>
        <end position="1137"/>
    </location>
</feature>
<keyword evidence="3" id="KW-1133">Transmembrane helix</keyword>
<evidence type="ECO:0000256" key="1">
    <source>
        <dbReference type="SAM" id="Coils"/>
    </source>
</evidence>
<feature type="region of interest" description="Disordered" evidence="2">
    <location>
        <begin position="874"/>
        <end position="901"/>
    </location>
</feature>
<reference evidence="4 5" key="1">
    <citation type="submission" date="2016-09" db="EMBL/GenBank/DDBJ databases">
        <title>Extensive genetic diversity and differential bi-allelic expression allows diatom success in the polar Southern Ocean.</title>
        <authorList>
            <consortium name="DOE Joint Genome Institute"/>
            <person name="Mock T."/>
            <person name="Otillar R.P."/>
            <person name="Strauss J."/>
            <person name="Dupont C."/>
            <person name="Frickenhaus S."/>
            <person name="Maumus F."/>
            <person name="Mcmullan M."/>
            <person name="Sanges R."/>
            <person name="Schmutz J."/>
            <person name="Toseland A."/>
            <person name="Valas R."/>
            <person name="Veluchamy A."/>
            <person name="Ward B.J."/>
            <person name="Allen A."/>
            <person name="Barry K."/>
            <person name="Falciatore A."/>
            <person name="Ferrante M."/>
            <person name="Fortunato A.E."/>
            <person name="Gloeckner G."/>
            <person name="Gruber A."/>
            <person name="Hipkin R."/>
            <person name="Janech M."/>
            <person name="Kroth P."/>
            <person name="Leese F."/>
            <person name="Lindquist E."/>
            <person name="Lyon B.R."/>
            <person name="Martin J."/>
            <person name="Mayer C."/>
            <person name="Parker M."/>
            <person name="Quesneville H."/>
            <person name="Raymond J."/>
            <person name="Uhlig C."/>
            <person name="Valentin K.U."/>
            <person name="Worden A.Z."/>
            <person name="Armbrust E.V."/>
            <person name="Bowler C."/>
            <person name="Green B."/>
            <person name="Moulton V."/>
            <person name="Van Oosterhout C."/>
            <person name="Grigoriev I."/>
        </authorList>
    </citation>
    <scope>NUCLEOTIDE SEQUENCE [LARGE SCALE GENOMIC DNA]</scope>
    <source>
        <strain evidence="4 5">CCMP1102</strain>
    </source>
</reference>
<keyword evidence="3" id="KW-0812">Transmembrane</keyword>
<keyword evidence="3" id="KW-0472">Membrane</keyword>
<sequence length="1230" mass="140121">MSSNDVYVSLNLSKDSDEDRKSVYVKTTEKLGAAYNAIVEEDPKLVETMNDFRIVKHGPRDIEEAWMGDYKENYDNKNGSIFTLPEFRYFEERLEDSTFDNMNLESTARRYRFLVPFIIKAELSPGLAFAEVMLTWIQFLTFFSVLYNGISTAPMVVGGASLFLLLTISHFWYGMWRYPSIWNSMVPVGLKGCTLDENFAEIREICSYYYNGHDRTNTQMLAFLVTLPFTLIFHVNAFLVTAIYYVFKISRNEEKDNTIPAPITTSLLISNIMITLLWFLGGRTGVIFATATAFFNQKLYKSLLFQRSLKDFCFSLLFGDLVVIQTKIPVVAPGDKGIALAEQAPVHDLEAARNDVHDLEAARNEVEEEYNSQTSIEKSDVGREVKSVQIPLPVPVTTKNRSLPSLLGASDSSSVNSLIDECLEETIVIGSYIEPPKNNMSSTIEDITSLQNEEDMSGAHGNNEYQPPNFDEDCATPKSEVSLKHLVTVIPMRKDLERNEDEIPHSPQPSKDKYFSISSKYRNVAPIPLCEEDLERKTDQIPYSNLSPQKRMCKHLEINTEEIPNSSRSSKKNFFGLSPKNRTVTPIPPCGNFNEHITIPRSSKRKIFGLSPRNRNVTAMLSSKDHTKHTEKIPFDERITTPRSSKRKVFGRSRKSSIQKSDGDGPSQIYIEENESDAEMSTEFLNPSDVHLDIEDHPGTIAWRIVVSESIQRFKIRSYTLRKHNWVINRMHAKSFFIKEDGKRRRKLKRKEIKERSKSFHDKQLEFRYQISGILDDLKDLKKNHNSKSSSDHTRNSLANIPVVVNEKPGFLSNDLLAGDEEYKNHEIDQIIVDYDPKSAADAASSAKDSLMESSKESTISTLTQSIISSVAKPEEARSTAWITGPAAESKETDKNGDVDGSASFRDAINGLLEYTSWLDNMNPLKQVGTTHKEGPEEEDKVGVQKALSGEDYIEESIQNIPYPDAETPVEMVNDGNIKESKNMNREAYWRSFVDEKKIVKPTFSKKQNKGKDDSPQAIFLNGNTGSLIDTNSRPRERRKLYPIWKNALQLKKSKKAEANRSEIKEASVKEKKRVTSIWRKKKEPFKVIVQENITSSTNNLESKRLEHLNGSNQDDRRETVENRRSNDDSRQEINGTQQKTTIYDGILNIMDDKNLRIWEDEESSFENDDPKIYMTSKHPRLENMSCNTECGALEDITGVCAQQDITERDDDDFLSDIKLVGTHRVSHYE</sequence>
<keyword evidence="5" id="KW-1185">Reference proteome</keyword>
<dbReference type="AlphaFoldDB" id="A0A1E7FHZ7"/>
<feature type="coiled-coil region" evidence="1">
    <location>
        <begin position="349"/>
        <end position="376"/>
    </location>
</feature>
<gene>
    <name evidence="4" type="ORF">FRACYDRAFT_237821</name>
</gene>
<accession>A0A1E7FHZ7</accession>
<feature type="compositionally biased region" description="Basic and acidic residues" evidence="2">
    <location>
        <begin position="889"/>
        <end position="898"/>
    </location>
</feature>
<keyword evidence="1" id="KW-0175">Coiled coil</keyword>
<feature type="compositionally biased region" description="Basic and acidic residues" evidence="2">
    <location>
        <begin position="1105"/>
        <end position="1132"/>
    </location>
</feature>
<feature type="compositionally biased region" description="Basic residues" evidence="2">
    <location>
        <begin position="644"/>
        <end position="657"/>
    </location>
</feature>
<feature type="transmembrane region" description="Helical" evidence="3">
    <location>
        <begin position="220"/>
        <end position="247"/>
    </location>
</feature>
<protein>
    <submittedName>
        <fullName evidence="4">Uncharacterized protein</fullName>
    </submittedName>
</protein>
<name>A0A1E7FHZ7_9STRA</name>
<feature type="transmembrane region" description="Helical" evidence="3">
    <location>
        <begin position="126"/>
        <end position="146"/>
    </location>
</feature>
<dbReference type="InParanoid" id="A0A1E7FHZ7"/>
<feature type="transmembrane region" description="Helical" evidence="3">
    <location>
        <begin position="153"/>
        <end position="173"/>
    </location>
</feature>
<dbReference type="KEGG" id="fcy:FRACYDRAFT_237821"/>
<dbReference type="EMBL" id="KV784357">
    <property type="protein sequence ID" value="OEU17403.1"/>
    <property type="molecule type" value="Genomic_DNA"/>
</dbReference>